<dbReference type="EMBL" id="JAKKPZ010000231">
    <property type="protein sequence ID" value="KAI1698166.1"/>
    <property type="molecule type" value="Genomic_DNA"/>
</dbReference>
<keyword evidence="8" id="KW-0804">Transcription</keyword>
<dbReference type="InterPro" id="IPR049636">
    <property type="entry name" value="HNF4-like_DBD"/>
</dbReference>
<dbReference type="PANTHER" id="PTHR24083">
    <property type="entry name" value="NUCLEAR HORMONE RECEPTOR"/>
    <property type="match status" value="1"/>
</dbReference>
<dbReference type="Proteomes" id="UP001201812">
    <property type="component" value="Unassembled WGS sequence"/>
</dbReference>
<evidence type="ECO:0000256" key="10">
    <source>
        <dbReference type="ARBA" id="ARBA00023242"/>
    </source>
</evidence>
<evidence type="ECO:0000313" key="14">
    <source>
        <dbReference type="Proteomes" id="UP001201812"/>
    </source>
</evidence>
<evidence type="ECO:0000256" key="3">
    <source>
        <dbReference type="ARBA" id="ARBA00022723"/>
    </source>
</evidence>
<evidence type="ECO:0000256" key="6">
    <source>
        <dbReference type="ARBA" id="ARBA00023015"/>
    </source>
</evidence>
<dbReference type="InterPro" id="IPR035500">
    <property type="entry name" value="NHR-like_dom_sf"/>
</dbReference>
<evidence type="ECO:0000256" key="4">
    <source>
        <dbReference type="ARBA" id="ARBA00022771"/>
    </source>
</evidence>
<accession>A0AAD4MKY7</accession>
<dbReference type="SUPFAM" id="SSF57716">
    <property type="entry name" value="Glucocorticoid receptor-like (DNA-binding domain)"/>
    <property type="match status" value="1"/>
</dbReference>
<dbReference type="GO" id="GO:0000978">
    <property type="term" value="F:RNA polymerase II cis-regulatory region sequence-specific DNA binding"/>
    <property type="evidence" value="ECO:0007669"/>
    <property type="project" value="InterPro"/>
</dbReference>
<keyword evidence="10" id="KW-0539">Nucleus</keyword>
<feature type="domain" description="NR LBD" evidence="12">
    <location>
        <begin position="237"/>
        <end position="371"/>
    </location>
</feature>
<gene>
    <name evidence="13" type="ORF">DdX_18061</name>
</gene>
<feature type="domain" description="Nuclear receptor" evidence="11">
    <location>
        <begin position="84"/>
        <end position="158"/>
    </location>
</feature>
<keyword evidence="4" id="KW-0863">Zinc-finger</keyword>
<dbReference type="InterPro" id="IPR000536">
    <property type="entry name" value="Nucl_hrmn_rcpt_lig-bd"/>
</dbReference>
<dbReference type="GO" id="GO:0008270">
    <property type="term" value="F:zinc ion binding"/>
    <property type="evidence" value="ECO:0007669"/>
    <property type="project" value="UniProtKB-KW"/>
</dbReference>
<dbReference type="Gene3D" id="3.30.50.10">
    <property type="entry name" value="Erythroid Transcription Factor GATA-1, subunit A"/>
    <property type="match status" value="1"/>
</dbReference>
<dbReference type="AlphaFoldDB" id="A0AAD4MKY7"/>
<dbReference type="InterPro" id="IPR001628">
    <property type="entry name" value="Znf_hrmn_rcpt"/>
</dbReference>
<keyword evidence="7" id="KW-0238">DNA-binding</keyword>
<dbReference type="PRINTS" id="PR00047">
    <property type="entry name" value="STROIDFINGER"/>
</dbReference>
<evidence type="ECO:0000256" key="7">
    <source>
        <dbReference type="ARBA" id="ARBA00023125"/>
    </source>
</evidence>
<evidence type="ECO:0000256" key="9">
    <source>
        <dbReference type="ARBA" id="ARBA00023170"/>
    </source>
</evidence>
<keyword evidence="6" id="KW-0805">Transcription regulation</keyword>
<dbReference type="InterPro" id="IPR013088">
    <property type="entry name" value="Znf_NHR/GATA"/>
</dbReference>
<keyword evidence="3" id="KW-0479">Metal-binding</keyword>
<evidence type="ECO:0000256" key="1">
    <source>
        <dbReference type="ARBA" id="ARBA00004123"/>
    </source>
</evidence>
<dbReference type="SUPFAM" id="SSF48508">
    <property type="entry name" value="Nuclear receptor ligand-binding domain"/>
    <property type="match status" value="1"/>
</dbReference>
<dbReference type="FunFam" id="3.30.50.10:FF:000030">
    <property type="entry name" value="Nuclear Hormone Receptor family"/>
    <property type="match status" value="1"/>
</dbReference>
<dbReference type="SMART" id="SM00399">
    <property type="entry name" value="ZnF_C4"/>
    <property type="match status" value="1"/>
</dbReference>
<dbReference type="PROSITE" id="PS51843">
    <property type="entry name" value="NR_LBD"/>
    <property type="match status" value="1"/>
</dbReference>
<dbReference type="Pfam" id="PF00105">
    <property type="entry name" value="zf-C4"/>
    <property type="match status" value="1"/>
</dbReference>
<organism evidence="13 14">
    <name type="scientific">Ditylenchus destructor</name>
    <dbReference type="NCBI Taxonomy" id="166010"/>
    <lineage>
        <taxon>Eukaryota</taxon>
        <taxon>Metazoa</taxon>
        <taxon>Ecdysozoa</taxon>
        <taxon>Nematoda</taxon>
        <taxon>Chromadorea</taxon>
        <taxon>Rhabditida</taxon>
        <taxon>Tylenchina</taxon>
        <taxon>Tylenchomorpha</taxon>
        <taxon>Sphaerularioidea</taxon>
        <taxon>Anguinidae</taxon>
        <taxon>Anguininae</taxon>
        <taxon>Ditylenchus</taxon>
    </lineage>
</organism>
<evidence type="ECO:0000313" key="13">
    <source>
        <dbReference type="EMBL" id="KAI1698166.1"/>
    </source>
</evidence>
<dbReference type="GO" id="GO:0005634">
    <property type="term" value="C:nucleus"/>
    <property type="evidence" value="ECO:0007669"/>
    <property type="project" value="UniProtKB-SubCell"/>
</dbReference>
<keyword evidence="9" id="KW-0675">Receptor</keyword>
<keyword evidence="14" id="KW-1185">Reference proteome</keyword>
<evidence type="ECO:0000256" key="8">
    <source>
        <dbReference type="ARBA" id="ARBA00023163"/>
    </source>
</evidence>
<reference evidence="13" key="1">
    <citation type="submission" date="2022-01" db="EMBL/GenBank/DDBJ databases">
        <title>Genome Sequence Resource for Two Populations of Ditylenchus destructor, the Migratory Endoparasitic Phytonematode.</title>
        <authorList>
            <person name="Zhang H."/>
            <person name="Lin R."/>
            <person name="Xie B."/>
        </authorList>
    </citation>
    <scope>NUCLEOTIDE SEQUENCE</scope>
    <source>
        <strain evidence="13">BazhouSP</strain>
    </source>
</reference>
<dbReference type="GO" id="GO:0003700">
    <property type="term" value="F:DNA-binding transcription factor activity"/>
    <property type="evidence" value="ECO:0007669"/>
    <property type="project" value="InterPro"/>
</dbReference>
<evidence type="ECO:0000256" key="2">
    <source>
        <dbReference type="ARBA" id="ARBA00005993"/>
    </source>
</evidence>
<comment type="subcellular location">
    <subcellularLocation>
        <location evidence="1">Nucleus</location>
    </subcellularLocation>
</comment>
<protein>
    <submittedName>
        <fullName evidence="13">Zinc finger, c4 type (Two domains) domain-containing protein</fullName>
    </submittedName>
</protein>
<name>A0AAD4MKY7_9BILA</name>
<comment type="similarity">
    <text evidence="2">Belongs to the nuclear hormone receptor family.</text>
</comment>
<dbReference type="Pfam" id="PF00104">
    <property type="entry name" value="Hormone_recep"/>
    <property type="match status" value="1"/>
</dbReference>
<comment type="caution">
    <text evidence="13">The sequence shown here is derived from an EMBL/GenBank/DDBJ whole genome shotgun (WGS) entry which is preliminary data.</text>
</comment>
<dbReference type="CDD" id="cd06960">
    <property type="entry name" value="NR_DBD_HNF4A"/>
    <property type="match status" value="1"/>
</dbReference>
<evidence type="ECO:0000259" key="12">
    <source>
        <dbReference type="PROSITE" id="PS51843"/>
    </source>
</evidence>
<dbReference type="InterPro" id="IPR050274">
    <property type="entry name" value="Nuclear_hormone_rcpt_NR2"/>
</dbReference>
<sequence>MQPVNNILLNTNNTHQYSLNTNAFGPNTSHESFYSGFFKTLATSDDFLDPRKAFFDSGCLTFTSSELQNGQLTPKKSAQVMEKPTKCLVCSYPTNFYHYDVPSCNGCKTFFRRSLFEFKTYECKRNVMCGTMNGINRCRACRFDRCVLVGMNPRGIQFPASVDVAKVSDKVANRRRDLLQRYGERCPVVIAKTGLVFEETIEDKIIQSLVYVELKVWKIRESSRWLSEPVIFRSIRELLESNHENVLAHADQYPKEHNWPLTYDEALKIEESERRPRWAMLDMFLCIEMARTMPVFSQLDYNDQEALLKHATVANSLFLETFYSWQMKSETFITPNGFLPVKNNGTDDAAYSSNNGGNVSNSDDYGRICVA</sequence>
<dbReference type="Gene3D" id="1.10.565.10">
    <property type="entry name" value="Retinoid X Receptor"/>
    <property type="match status" value="1"/>
</dbReference>
<keyword evidence="5" id="KW-0862">Zinc</keyword>
<evidence type="ECO:0000256" key="5">
    <source>
        <dbReference type="ARBA" id="ARBA00022833"/>
    </source>
</evidence>
<evidence type="ECO:0000259" key="11">
    <source>
        <dbReference type="PROSITE" id="PS51030"/>
    </source>
</evidence>
<proteinExistence type="inferred from homology"/>
<dbReference type="PROSITE" id="PS51030">
    <property type="entry name" value="NUCLEAR_REC_DBD_2"/>
    <property type="match status" value="1"/>
</dbReference>